<gene>
    <name evidence="1" type="ORF">ACIGXA_14755</name>
</gene>
<reference evidence="1 2" key="1">
    <citation type="submission" date="2024-10" db="EMBL/GenBank/DDBJ databases">
        <title>The Natural Products Discovery Center: Release of the First 8490 Sequenced Strains for Exploring Actinobacteria Biosynthetic Diversity.</title>
        <authorList>
            <person name="Kalkreuter E."/>
            <person name="Kautsar S.A."/>
            <person name="Yang D."/>
            <person name="Bader C.D."/>
            <person name="Teijaro C.N."/>
            <person name="Fluegel L."/>
            <person name="Davis C.M."/>
            <person name="Simpson J.R."/>
            <person name="Lauterbach L."/>
            <person name="Steele A.D."/>
            <person name="Gui C."/>
            <person name="Meng S."/>
            <person name="Li G."/>
            <person name="Viehrig K."/>
            <person name="Ye F."/>
            <person name="Su P."/>
            <person name="Kiefer A.F."/>
            <person name="Nichols A."/>
            <person name="Cepeda A.J."/>
            <person name="Yan W."/>
            <person name="Fan B."/>
            <person name="Jiang Y."/>
            <person name="Adhikari A."/>
            <person name="Zheng C.-J."/>
            <person name="Schuster L."/>
            <person name="Cowan T.M."/>
            <person name="Smanski M.J."/>
            <person name="Chevrette M.G."/>
            <person name="De Carvalho L.P.S."/>
            <person name="Shen B."/>
        </authorList>
    </citation>
    <scope>NUCLEOTIDE SEQUENCE [LARGE SCALE GENOMIC DNA]</scope>
    <source>
        <strain evidence="1 2">NPDC053399</strain>
    </source>
</reference>
<dbReference type="InterPro" id="IPR010310">
    <property type="entry name" value="T7SS_ESAT-6-like"/>
</dbReference>
<dbReference type="Proteomes" id="UP001614394">
    <property type="component" value="Unassembled WGS sequence"/>
</dbReference>
<dbReference type="RefSeq" id="WP_250974539.1">
    <property type="nucleotide sequence ID" value="NZ_JBITYG010000004.1"/>
</dbReference>
<protein>
    <submittedName>
        <fullName evidence="1">WXG100 family type VII secretion target</fullName>
    </submittedName>
</protein>
<comment type="caution">
    <text evidence="1">The sequence shown here is derived from an EMBL/GenBank/DDBJ whole genome shotgun (WGS) entry which is preliminary data.</text>
</comment>
<dbReference type="Pfam" id="PF06013">
    <property type="entry name" value="WXG100"/>
    <property type="match status" value="1"/>
</dbReference>
<evidence type="ECO:0000313" key="1">
    <source>
        <dbReference type="EMBL" id="MFI9101776.1"/>
    </source>
</evidence>
<evidence type="ECO:0000313" key="2">
    <source>
        <dbReference type="Proteomes" id="UP001614394"/>
    </source>
</evidence>
<organism evidence="1 2">
    <name type="scientific">Streptomyces fildesensis</name>
    <dbReference type="NCBI Taxonomy" id="375757"/>
    <lineage>
        <taxon>Bacteria</taxon>
        <taxon>Bacillati</taxon>
        <taxon>Actinomycetota</taxon>
        <taxon>Actinomycetes</taxon>
        <taxon>Kitasatosporales</taxon>
        <taxon>Streptomycetaceae</taxon>
        <taxon>Streptomyces</taxon>
    </lineage>
</organism>
<keyword evidence="2" id="KW-1185">Reference proteome</keyword>
<dbReference type="SUPFAM" id="SSF140453">
    <property type="entry name" value="EsxAB dimer-like"/>
    <property type="match status" value="1"/>
</dbReference>
<dbReference type="Gene3D" id="1.10.287.1060">
    <property type="entry name" value="ESAT-6-like"/>
    <property type="match status" value="1"/>
</dbReference>
<dbReference type="InterPro" id="IPR036689">
    <property type="entry name" value="ESAT-6-like_sf"/>
</dbReference>
<proteinExistence type="predicted"/>
<accession>A0ABW8C8Q1</accession>
<dbReference type="EMBL" id="JBITYG010000004">
    <property type="protein sequence ID" value="MFI9101776.1"/>
    <property type="molecule type" value="Genomic_DNA"/>
</dbReference>
<sequence>MSFSDAVPINVQQELETAGPYLNGQAAEISGELHRLAQYLDQLPEIWQGAASGYYQGLQAEWNVAAEGLFGPEGVLGQIARAMNVNWANYSDAEWANSQTWNHH</sequence>
<name>A0ABW8C8Q1_9ACTN</name>